<gene>
    <name evidence="2" type="ORF">AAFC00_002030</name>
</gene>
<feature type="region of interest" description="Disordered" evidence="1">
    <location>
        <begin position="266"/>
        <end position="333"/>
    </location>
</feature>
<dbReference type="RefSeq" id="XP_069201372.1">
    <property type="nucleotide sequence ID" value="XM_069341300.1"/>
</dbReference>
<proteinExistence type="predicted"/>
<organism evidence="2 3">
    <name type="scientific">Neodothiora populina</name>
    <dbReference type="NCBI Taxonomy" id="2781224"/>
    <lineage>
        <taxon>Eukaryota</taxon>
        <taxon>Fungi</taxon>
        <taxon>Dikarya</taxon>
        <taxon>Ascomycota</taxon>
        <taxon>Pezizomycotina</taxon>
        <taxon>Dothideomycetes</taxon>
        <taxon>Dothideomycetidae</taxon>
        <taxon>Dothideales</taxon>
        <taxon>Dothioraceae</taxon>
        <taxon>Neodothiora</taxon>
    </lineage>
</organism>
<dbReference type="Proteomes" id="UP001562354">
    <property type="component" value="Unassembled WGS sequence"/>
</dbReference>
<name>A0ABR3PG17_9PEZI</name>
<evidence type="ECO:0000313" key="3">
    <source>
        <dbReference type="Proteomes" id="UP001562354"/>
    </source>
</evidence>
<sequence length="454" mass="51313">MSTQTSLQDVLYHAVDKSQPTEELTTLSTDDSKVATDPKAAIPQDSHRLLWQQKVYDCDDFLLLHPQGEGQVWFRDVDARTWDQAYDRRADLFTNEYIVGRCRNADIEIFDEDQHGTISRQLPRGRATLYRKNDPVSHWRPSDNVSGIVLRSQRSDAQKLSDFVYKVLEIEEGDIDFAILAATFPSPIMLVVSFLSFFLHNNHLPKCITTQGMAYPVIGYVLDSIPVFTRDDDEVQLSRFLEITDDNGDPTLMWQLCDMEEHLKNQNTQKKRADHKKAKRRRQRANGQQEGESPEESSHASDDDTEQPNFAARSENRIPIAKPTAPTKIKRVGEVGKEGTVRAWAQVVKDAWSQQTAVRSGVFSTAMDEHPGWLGKAVSGTNAEVNESVPGSKEVEDIDKQVEGHAVVDAAELLLEEEVQLLRVDQANGPTRREARQRARHKKGKGKGRGKKDK</sequence>
<dbReference type="EMBL" id="JBFMKM010000007">
    <property type="protein sequence ID" value="KAL1305098.1"/>
    <property type="molecule type" value="Genomic_DNA"/>
</dbReference>
<evidence type="ECO:0000256" key="1">
    <source>
        <dbReference type="SAM" id="MobiDB-lite"/>
    </source>
</evidence>
<feature type="region of interest" description="Disordered" evidence="1">
    <location>
        <begin position="424"/>
        <end position="454"/>
    </location>
</feature>
<comment type="caution">
    <text evidence="2">The sequence shown here is derived from an EMBL/GenBank/DDBJ whole genome shotgun (WGS) entry which is preliminary data.</text>
</comment>
<evidence type="ECO:0000313" key="2">
    <source>
        <dbReference type="EMBL" id="KAL1305098.1"/>
    </source>
</evidence>
<keyword evidence="3" id="KW-1185">Reference proteome</keyword>
<feature type="compositionally biased region" description="Basic residues" evidence="1">
    <location>
        <begin position="269"/>
        <end position="284"/>
    </location>
</feature>
<protein>
    <submittedName>
        <fullName evidence="2">Uncharacterized protein</fullName>
    </submittedName>
</protein>
<accession>A0ABR3PG17</accession>
<feature type="compositionally biased region" description="Basic residues" evidence="1">
    <location>
        <begin position="438"/>
        <end position="454"/>
    </location>
</feature>
<dbReference type="GeneID" id="95975732"/>
<reference evidence="2 3" key="1">
    <citation type="submission" date="2024-07" db="EMBL/GenBank/DDBJ databases">
        <title>Draft sequence of the Neodothiora populina.</title>
        <authorList>
            <person name="Drown D.D."/>
            <person name="Schuette U.S."/>
            <person name="Buechlein A.B."/>
            <person name="Rusch D.R."/>
            <person name="Winton L.W."/>
            <person name="Adams G.A."/>
        </authorList>
    </citation>
    <scope>NUCLEOTIDE SEQUENCE [LARGE SCALE GENOMIC DNA]</scope>
    <source>
        <strain evidence="2 3">CPC 39397</strain>
    </source>
</reference>